<feature type="compositionally biased region" description="Acidic residues" evidence="1">
    <location>
        <begin position="220"/>
        <end position="236"/>
    </location>
</feature>
<feature type="compositionally biased region" description="Acidic residues" evidence="1">
    <location>
        <begin position="167"/>
        <end position="178"/>
    </location>
</feature>
<feature type="compositionally biased region" description="Basic and acidic residues" evidence="1">
    <location>
        <begin position="189"/>
        <end position="200"/>
    </location>
</feature>
<protein>
    <recommendedName>
        <fullName evidence="4">EF-hand domain-containing protein</fullName>
    </recommendedName>
</protein>
<feature type="region of interest" description="Disordered" evidence="1">
    <location>
        <begin position="166"/>
        <end position="301"/>
    </location>
</feature>
<evidence type="ECO:0000313" key="2">
    <source>
        <dbReference type="EMBL" id="CAE6444449.1"/>
    </source>
</evidence>
<evidence type="ECO:0008006" key="4">
    <source>
        <dbReference type="Google" id="ProtNLM"/>
    </source>
</evidence>
<dbReference type="Proteomes" id="UP000663843">
    <property type="component" value="Unassembled WGS sequence"/>
</dbReference>
<dbReference type="AlphaFoldDB" id="A0A8H3AZR7"/>
<comment type="caution">
    <text evidence="2">The sequence shown here is derived from an EMBL/GenBank/DDBJ whole genome shotgun (WGS) entry which is preliminary data.</text>
</comment>
<feature type="compositionally biased region" description="Basic residues" evidence="1">
    <location>
        <begin position="32"/>
        <end position="42"/>
    </location>
</feature>
<accession>A0A8H3AZR7</accession>
<reference evidence="2" key="1">
    <citation type="submission" date="2021-01" db="EMBL/GenBank/DDBJ databases">
        <authorList>
            <person name="Kaushik A."/>
        </authorList>
    </citation>
    <scope>NUCLEOTIDE SEQUENCE</scope>
    <source>
        <strain evidence="2">AG2-2IIIB</strain>
    </source>
</reference>
<organism evidence="2 3">
    <name type="scientific">Rhizoctonia solani</name>
    <dbReference type="NCBI Taxonomy" id="456999"/>
    <lineage>
        <taxon>Eukaryota</taxon>
        <taxon>Fungi</taxon>
        <taxon>Dikarya</taxon>
        <taxon>Basidiomycota</taxon>
        <taxon>Agaricomycotina</taxon>
        <taxon>Agaricomycetes</taxon>
        <taxon>Cantharellales</taxon>
        <taxon>Ceratobasidiaceae</taxon>
        <taxon>Rhizoctonia</taxon>
    </lineage>
</organism>
<feature type="compositionally biased region" description="Polar residues" evidence="1">
    <location>
        <begin position="202"/>
        <end position="212"/>
    </location>
</feature>
<evidence type="ECO:0000256" key="1">
    <source>
        <dbReference type="SAM" id="MobiDB-lite"/>
    </source>
</evidence>
<feature type="region of interest" description="Disordered" evidence="1">
    <location>
        <begin position="32"/>
        <end position="62"/>
    </location>
</feature>
<evidence type="ECO:0000313" key="3">
    <source>
        <dbReference type="Proteomes" id="UP000663843"/>
    </source>
</evidence>
<proteinExistence type="predicted"/>
<dbReference type="EMBL" id="CAJMWT010002482">
    <property type="protein sequence ID" value="CAE6444449.1"/>
    <property type="molecule type" value="Genomic_DNA"/>
</dbReference>
<feature type="region of interest" description="Disordered" evidence="1">
    <location>
        <begin position="124"/>
        <end position="146"/>
    </location>
</feature>
<dbReference type="SUPFAM" id="SSF47473">
    <property type="entry name" value="EF-hand"/>
    <property type="match status" value="1"/>
</dbReference>
<dbReference type="Gene3D" id="1.10.238.10">
    <property type="entry name" value="EF-hand"/>
    <property type="match status" value="1"/>
</dbReference>
<sequence>MSDSADDEFATLKPSLRRVIDTAFLKLSRRAKSTHGPLRKKPRLEDPESDEEGGFVKDDQDEQGKSFNNQLYISLNGLLSESSVFHLDTQILDLASLCFQMLDLPPDDEDVMNVFRNAATGWESRTGVPRRRGSESDEEVSVDKDAGLSVSREDWRAVCAVLLGQKEEEEEDNEEEEEPPKKRMKKSVRKTERKQPERRVTRGQTRTATKQATPKKIIEAEDSDEGGGFLVEDEEGGGFVPGSDDEQAGFLPPSDEEMENAQDGSDSDRYSDDDASSVSEFGSPTRPKPTRSRTKKDELEVDVDAGLDDDWENDMPRSLTVRQLKEAKLAFALFFPSVDANDSSLNTRRLGTKEVEEAAKALKENLSSNNIIEMLNMFSSAPDGSIGLEEFGRMAVMARLI</sequence>
<dbReference type="InterPro" id="IPR011992">
    <property type="entry name" value="EF-hand-dom_pair"/>
</dbReference>
<name>A0A8H3AZR7_9AGAM</name>
<gene>
    <name evidence="2" type="ORF">RDB_LOCUS79056</name>
</gene>